<reference evidence="2" key="1">
    <citation type="submission" date="2020-04" db="EMBL/GenBank/DDBJ databases">
        <authorList>
            <person name="Alioto T."/>
            <person name="Alioto T."/>
            <person name="Gomez Garrido J."/>
        </authorList>
    </citation>
    <scope>NUCLEOTIDE SEQUENCE</scope>
    <source>
        <strain evidence="2">A484AB</strain>
    </source>
</reference>
<dbReference type="OrthoDB" id="5989105at2759"/>
<dbReference type="InterPro" id="IPR013762">
    <property type="entry name" value="Integrase-like_cat_sf"/>
</dbReference>
<evidence type="ECO:0000256" key="1">
    <source>
        <dbReference type="SAM" id="MobiDB-lite"/>
    </source>
</evidence>
<dbReference type="SUPFAM" id="SSF56349">
    <property type="entry name" value="DNA breaking-rejoining enzymes"/>
    <property type="match status" value="1"/>
</dbReference>
<evidence type="ECO:0000313" key="3">
    <source>
        <dbReference type="Proteomes" id="UP001152795"/>
    </source>
</evidence>
<dbReference type="AlphaFoldDB" id="A0A7D9I1N2"/>
<dbReference type="Gene3D" id="1.10.443.10">
    <property type="entry name" value="Intergrase catalytic core"/>
    <property type="match status" value="1"/>
</dbReference>
<organism evidence="2 3">
    <name type="scientific">Paramuricea clavata</name>
    <name type="common">Red gorgonian</name>
    <name type="synonym">Violescent sea-whip</name>
    <dbReference type="NCBI Taxonomy" id="317549"/>
    <lineage>
        <taxon>Eukaryota</taxon>
        <taxon>Metazoa</taxon>
        <taxon>Cnidaria</taxon>
        <taxon>Anthozoa</taxon>
        <taxon>Octocorallia</taxon>
        <taxon>Malacalcyonacea</taxon>
        <taxon>Plexauridae</taxon>
        <taxon>Paramuricea</taxon>
    </lineage>
</organism>
<gene>
    <name evidence="2" type="ORF">PACLA_8A049482</name>
</gene>
<accession>A0A7D9I1N2</accession>
<proteinExistence type="predicted"/>
<dbReference type="Proteomes" id="UP001152795">
    <property type="component" value="Unassembled WGS sequence"/>
</dbReference>
<dbReference type="GO" id="GO:0006310">
    <property type="term" value="P:DNA recombination"/>
    <property type="evidence" value="ECO:0007669"/>
    <property type="project" value="InterPro"/>
</dbReference>
<feature type="compositionally biased region" description="Basic and acidic residues" evidence="1">
    <location>
        <begin position="16"/>
        <end position="31"/>
    </location>
</feature>
<dbReference type="GO" id="GO:0015074">
    <property type="term" value="P:DNA integration"/>
    <property type="evidence" value="ECO:0007669"/>
    <property type="project" value="InterPro"/>
</dbReference>
<sequence length="290" mass="32786">MNEVIDLKKKVDNLEGAKGDKVRKPPAEHEVSTSQRRKISCPLVACKAKEQHEEEHSEEEVVDDSGKDVDDNFEFVCENESDDDDDILDDIDDLKLQTRSTLPPLIAEFQEWLASPDGSKKDEKQDFLFTQIFIDNANRPDVLAHLTMKEHTNIHKQDEHYVITVKNTTAHVHGPARIVLSDILYSIGVMQAHVRTRINGPVFLSWNRNAMKSGHITKAVQSVFTKAGLDVKITSTSFRKAAVTKVHIDNPDMSRKLADLMAHNEATAKRYYLLSEKTSVEVSKNLGRLM</sequence>
<keyword evidence="3" id="KW-1185">Reference proteome</keyword>
<name>A0A7D9I1N2_PARCT</name>
<protein>
    <submittedName>
        <fullName evidence="2">Neurofilament medium polypeptide</fullName>
    </submittedName>
</protein>
<dbReference type="EMBL" id="CACRXK020002703">
    <property type="protein sequence ID" value="CAB3995645.1"/>
    <property type="molecule type" value="Genomic_DNA"/>
</dbReference>
<dbReference type="InterPro" id="IPR011010">
    <property type="entry name" value="DNA_brk_join_enz"/>
</dbReference>
<comment type="caution">
    <text evidence="2">The sequence shown here is derived from an EMBL/GenBank/DDBJ whole genome shotgun (WGS) entry which is preliminary data.</text>
</comment>
<evidence type="ECO:0000313" key="2">
    <source>
        <dbReference type="EMBL" id="CAB3995645.1"/>
    </source>
</evidence>
<feature type="region of interest" description="Disordered" evidence="1">
    <location>
        <begin position="16"/>
        <end position="36"/>
    </location>
</feature>
<dbReference type="GO" id="GO:0003677">
    <property type="term" value="F:DNA binding"/>
    <property type="evidence" value="ECO:0007669"/>
    <property type="project" value="InterPro"/>
</dbReference>